<accession>A0A1L7X121</accession>
<dbReference type="Proteomes" id="UP000184330">
    <property type="component" value="Unassembled WGS sequence"/>
</dbReference>
<proteinExistence type="predicted"/>
<dbReference type="AlphaFoldDB" id="A0A1L7X121"/>
<evidence type="ECO:0000313" key="2">
    <source>
        <dbReference type="Proteomes" id="UP000184330"/>
    </source>
</evidence>
<gene>
    <name evidence="1" type="ORF">PAC_08601</name>
</gene>
<name>A0A1L7X121_9HELO</name>
<evidence type="ECO:0008006" key="3">
    <source>
        <dbReference type="Google" id="ProtNLM"/>
    </source>
</evidence>
<keyword evidence="2" id="KW-1185">Reference proteome</keyword>
<dbReference type="OrthoDB" id="2884638at2759"/>
<sequence length="363" mass="39810">MKASFIFFASAVLASPILEKRSATSSATSSYPTGTLPDPITFALENNTKWHISNVGSIYSSTDPSMGWDNGRTSVLDNTLFWNFGDVLSLDGLQDGFSTGPAFYGTPDDMLRVDMKNITDVLDLIFAEPDSADPVPQQPTPFWGLSTSNVAEVSPGLGIGFVWEVWRDTTGTRIDRGLGIYRATLGDEMPIANRTGPLVTGPDAIEVGIMTVMNAEGYIYTYTNGGPTGIIVGRALVADAFDIDAYEFLRLDNQWIKGVPNKLEASLEYGVQGIVHSDGQGSIMWSNYFQKYMLFTSSFGATMMFSTSDTPYGPWTGLYELENIPGYGVNVHPFWSPDGSHKTLYLSSGMNNIIHMYKLDFHF</sequence>
<organism evidence="1 2">
    <name type="scientific">Phialocephala subalpina</name>
    <dbReference type="NCBI Taxonomy" id="576137"/>
    <lineage>
        <taxon>Eukaryota</taxon>
        <taxon>Fungi</taxon>
        <taxon>Dikarya</taxon>
        <taxon>Ascomycota</taxon>
        <taxon>Pezizomycotina</taxon>
        <taxon>Leotiomycetes</taxon>
        <taxon>Helotiales</taxon>
        <taxon>Mollisiaceae</taxon>
        <taxon>Phialocephala</taxon>
        <taxon>Phialocephala fortinii species complex</taxon>
    </lineage>
</organism>
<evidence type="ECO:0000313" key="1">
    <source>
        <dbReference type="EMBL" id="CZR58709.1"/>
    </source>
</evidence>
<dbReference type="EMBL" id="FJOG01000012">
    <property type="protein sequence ID" value="CZR58709.1"/>
    <property type="molecule type" value="Genomic_DNA"/>
</dbReference>
<reference evidence="1 2" key="1">
    <citation type="submission" date="2016-03" db="EMBL/GenBank/DDBJ databases">
        <authorList>
            <person name="Ploux O."/>
        </authorList>
    </citation>
    <scope>NUCLEOTIDE SEQUENCE [LARGE SCALE GENOMIC DNA]</scope>
    <source>
        <strain evidence="1 2">UAMH 11012</strain>
    </source>
</reference>
<protein>
    <recommendedName>
        <fullName evidence="3">DUF4185 domain-containing protein</fullName>
    </recommendedName>
</protein>